<name>A0ACC2KW34_PERAE</name>
<comment type="caution">
    <text evidence="1">The sequence shown here is derived from an EMBL/GenBank/DDBJ whole genome shotgun (WGS) entry which is preliminary data.</text>
</comment>
<gene>
    <name evidence="1" type="ORF">MRB53_033567</name>
</gene>
<protein>
    <submittedName>
        <fullName evidence="1">Uncharacterized protein</fullName>
    </submittedName>
</protein>
<dbReference type="Proteomes" id="UP001234297">
    <property type="component" value="Chromosome 11"/>
</dbReference>
<reference evidence="1 2" key="1">
    <citation type="journal article" date="2022" name="Hortic Res">
        <title>A haplotype resolved chromosomal level avocado genome allows analysis of novel avocado genes.</title>
        <authorList>
            <person name="Nath O."/>
            <person name="Fletcher S.J."/>
            <person name="Hayward A."/>
            <person name="Shaw L.M."/>
            <person name="Masouleh A.K."/>
            <person name="Furtado A."/>
            <person name="Henry R.J."/>
            <person name="Mitter N."/>
        </authorList>
    </citation>
    <scope>NUCLEOTIDE SEQUENCE [LARGE SCALE GENOMIC DNA]</scope>
    <source>
        <strain evidence="2">cv. Hass</strain>
    </source>
</reference>
<dbReference type="EMBL" id="CM056819">
    <property type="protein sequence ID" value="KAJ8625037.1"/>
    <property type="molecule type" value="Genomic_DNA"/>
</dbReference>
<accession>A0ACC2KW34</accession>
<proteinExistence type="predicted"/>
<organism evidence="1 2">
    <name type="scientific">Persea americana</name>
    <name type="common">Avocado</name>
    <dbReference type="NCBI Taxonomy" id="3435"/>
    <lineage>
        <taxon>Eukaryota</taxon>
        <taxon>Viridiplantae</taxon>
        <taxon>Streptophyta</taxon>
        <taxon>Embryophyta</taxon>
        <taxon>Tracheophyta</taxon>
        <taxon>Spermatophyta</taxon>
        <taxon>Magnoliopsida</taxon>
        <taxon>Magnoliidae</taxon>
        <taxon>Laurales</taxon>
        <taxon>Lauraceae</taxon>
        <taxon>Persea</taxon>
    </lineage>
</organism>
<sequence>MKLQHLRQDPTAQYHRITPSPQNKITVARTPENTDPATAILFNAGKAALSAGGLVGDSVGEPEGEDPDFGGLATEDGVGEVAGAGVAGGGDGGERELDGDGDFAGGVDFGDGTGLADGGEDIGAGVRFGGEAIGDPVGDAPGACPREDPTITATIATIATKLLQENLIFEIEIEIVRDLGF</sequence>
<evidence type="ECO:0000313" key="1">
    <source>
        <dbReference type="EMBL" id="KAJ8625037.1"/>
    </source>
</evidence>
<evidence type="ECO:0000313" key="2">
    <source>
        <dbReference type="Proteomes" id="UP001234297"/>
    </source>
</evidence>
<keyword evidence="2" id="KW-1185">Reference proteome</keyword>